<feature type="region of interest" description="Disordered" evidence="7">
    <location>
        <begin position="303"/>
        <end position="331"/>
    </location>
</feature>
<dbReference type="GO" id="GO:0005886">
    <property type="term" value="C:plasma membrane"/>
    <property type="evidence" value="ECO:0007669"/>
    <property type="project" value="UniProtKB-SubCell"/>
</dbReference>
<dbReference type="SUPFAM" id="SSF103481">
    <property type="entry name" value="Multidrug resistance efflux transporter EmrE"/>
    <property type="match status" value="2"/>
</dbReference>
<evidence type="ECO:0000259" key="9">
    <source>
        <dbReference type="Pfam" id="PF00892"/>
    </source>
</evidence>
<feature type="transmembrane region" description="Helical" evidence="8">
    <location>
        <begin position="125"/>
        <end position="144"/>
    </location>
</feature>
<dbReference type="PANTHER" id="PTHR32322:SF18">
    <property type="entry name" value="S-ADENOSYLMETHIONINE_S-ADENOSYLHOMOCYSTEINE TRANSPORTER"/>
    <property type="match status" value="1"/>
</dbReference>
<reference evidence="10 11" key="1">
    <citation type="journal article" date="2014" name="Int. J. Syst. Evol. Microbiol.">
        <title>Description of Galbitalea soli gen. nov., sp. nov., and Frondihabitans sucicola sp. nov.</title>
        <authorList>
            <person name="Kim S.J."/>
            <person name="Lim J.M."/>
            <person name="Ahn J.H."/>
            <person name="Weon H.Y."/>
            <person name="Hamada M."/>
            <person name="Suzuki K."/>
            <person name="Ahn T.Y."/>
            <person name="Kwon S.W."/>
        </authorList>
    </citation>
    <scope>NUCLEOTIDE SEQUENCE [LARGE SCALE GENOMIC DNA]</scope>
    <source>
        <strain evidence="10 11">NBRC 108727</strain>
    </source>
</reference>
<evidence type="ECO:0000256" key="2">
    <source>
        <dbReference type="ARBA" id="ARBA00007362"/>
    </source>
</evidence>
<keyword evidence="3" id="KW-1003">Cell membrane</keyword>
<evidence type="ECO:0000256" key="8">
    <source>
        <dbReference type="SAM" id="Phobius"/>
    </source>
</evidence>
<keyword evidence="6 8" id="KW-0472">Membrane</keyword>
<feature type="transmembrane region" description="Helical" evidence="8">
    <location>
        <begin position="254"/>
        <end position="272"/>
    </location>
</feature>
<keyword evidence="11" id="KW-1185">Reference proteome</keyword>
<keyword evidence="5 8" id="KW-1133">Transmembrane helix</keyword>
<sequence length="331" mass="33377">MARSTTTRGLLIAIIAAACFGMSGALVKPLLEAGWTPAAAVTARALIGAVALAPFALVALRGRWSTLWRARGRILVMAGIGVAGTQLVYFAAVQRIPIGTAILMEYTAPLLLVLLAWARTRRVPRLVVIIGSVLAVAGLVLVVAPQGGVALDTLGVVFSVLGMIGCAIYYLAAAIPSDGLPPVAFAASGLLLGGLALGAVGLLGIVPFAVTTTAVRFGGVTTAWWVPVLIVGVLSTGLAYAASITSSELLGSRLASFMGLLEVVAATLYAWVLLGEGLTVAKGIGGVLILTGIAFVRSEKADDAPLEPGSGADGRGVAGHPDALEPAPADA</sequence>
<feature type="transmembrane region" description="Helical" evidence="8">
    <location>
        <begin position="150"/>
        <end position="171"/>
    </location>
</feature>
<dbReference type="RefSeq" id="WP_163473412.1">
    <property type="nucleotide sequence ID" value="NZ_JAAGWZ010000002.1"/>
</dbReference>
<protein>
    <submittedName>
        <fullName evidence="10">DMT family transporter</fullName>
    </submittedName>
</protein>
<evidence type="ECO:0000256" key="4">
    <source>
        <dbReference type="ARBA" id="ARBA00022692"/>
    </source>
</evidence>
<evidence type="ECO:0000256" key="3">
    <source>
        <dbReference type="ARBA" id="ARBA00022475"/>
    </source>
</evidence>
<comment type="caution">
    <text evidence="10">The sequence shown here is derived from an EMBL/GenBank/DDBJ whole genome shotgun (WGS) entry which is preliminary data.</text>
</comment>
<dbReference type="Proteomes" id="UP000479756">
    <property type="component" value="Unassembled WGS sequence"/>
</dbReference>
<feature type="domain" description="EamA" evidence="9">
    <location>
        <begin position="8"/>
        <end position="143"/>
    </location>
</feature>
<gene>
    <name evidence="10" type="ORF">G3T37_09555</name>
</gene>
<feature type="domain" description="EamA" evidence="9">
    <location>
        <begin position="154"/>
        <end position="296"/>
    </location>
</feature>
<feature type="transmembrane region" description="Helical" evidence="8">
    <location>
        <begin position="278"/>
        <end position="296"/>
    </location>
</feature>
<accession>A0A7C9TSG0</accession>
<feature type="transmembrane region" description="Helical" evidence="8">
    <location>
        <begin position="72"/>
        <end position="92"/>
    </location>
</feature>
<comment type="subcellular location">
    <subcellularLocation>
        <location evidence="1">Cell membrane</location>
        <topology evidence="1">Multi-pass membrane protein</topology>
    </subcellularLocation>
</comment>
<feature type="transmembrane region" description="Helical" evidence="8">
    <location>
        <begin position="183"/>
        <end position="210"/>
    </location>
</feature>
<evidence type="ECO:0000256" key="1">
    <source>
        <dbReference type="ARBA" id="ARBA00004651"/>
    </source>
</evidence>
<keyword evidence="4 8" id="KW-0812">Transmembrane</keyword>
<feature type="transmembrane region" description="Helical" evidence="8">
    <location>
        <begin position="98"/>
        <end position="118"/>
    </location>
</feature>
<feature type="transmembrane region" description="Helical" evidence="8">
    <location>
        <begin position="222"/>
        <end position="242"/>
    </location>
</feature>
<feature type="transmembrane region" description="Helical" evidence="8">
    <location>
        <begin position="41"/>
        <end position="60"/>
    </location>
</feature>
<evidence type="ECO:0000256" key="7">
    <source>
        <dbReference type="SAM" id="MobiDB-lite"/>
    </source>
</evidence>
<organism evidence="10 11">
    <name type="scientific">Galbitalea soli</name>
    <dbReference type="NCBI Taxonomy" id="1268042"/>
    <lineage>
        <taxon>Bacteria</taxon>
        <taxon>Bacillati</taxon>
        <taxon>Actinomycetota</taxon>
        <taxon>Actinomycetes</taxon>
        <taxon>Micrococcales</taxon>
        <taxon>Microbacteriaceae</taxon>
        <taxon>Galbitalea</taxon>
    </lineage>
</organism>
<dbReference type="InterPro" id="IPR050638">
    <property type="entry name" value="AA-Vitamin_Transporters"/>
</dbReference>
<evidence type="ECO:0000313" key="11">
    <source>
        <dbReference type="Proteomes" id="UP000479756"/>
    </source>
</evidence>
<dbReference type="EMBL" id="JAAGWZ010000002">
    <property type="protein sequence ID" value="NEM91603.1"/>
    <property type="molecule type" value="Genomic_DNA"/>
</dbReference>
<dbReference type="InterPro" id="IPR000620">
    <property type="entry name" value="EamA_dom"/>
</dbReference>
<dbReference type="InterPro" id="IPR037185">
    <property type="entry name" value="EmrE-like"/>
</dbReference>
<evidence type="ECO:0000256" key="5">
    <source>
        <dbReference type="ARBA" id="ARBA00022989"/>
    </source>
</evidence>
<dbReference type="PANTHER" id="PTHR32322">
    <property type="entry name" value="INNER MEMBRANE TRANSPORTER"/>
    <property type="match status" value="1"/>
</dbReference>
<comment type="similarity">
    <text evidence="2">Belongs to the EamA transporter family.</text>
</comment>
<name>A0A7C9TSG0_9MICO</name>
<proteinExistence type="inferred from homology"/>
<evidence type="ECO:0000313" key="10">
    <source>
        <dbReference type="EMBL" id="NEM91603.1"/>
    </source>
</evidence>
<dbReference type="PROSITE" id="PS51257">
    <property type="entry name" value="PROKAR_LIPOPROTEIN"/>
    <property type="match status" value="1"/>
</dbReference>
<evidence type="ECO:0000256" key="6">
    <source>
        <dbReference type="ARBA" id="ARBA00023136"/>
    </source>
</evidence>
<dbReference type="AlphaFoldDB" id="A0A7C9TSG0"/>
<dbReference type="Pfam" id="PF00892">
    <property type="entry name" value="EamA"/>
    <property type="match status" value="2"/>
</dbReference>